<feature type="region of interest" description="Disordered" evidence="1">
    <location>
        <begin position="414"/>
        <end position="435"/>
    </location>
</feature>
<feature type="compositionally biased region" description="Low complexity" evidence="1">
    <location>
        <begin position="418"/>
        <end position="430"/>
    </location>
</feature>
<dbReference type="Gene3D" id="2.60.40.10">
    <property type="entry name" value="Immunoglobulins"/>
    <property type="match status" value="1"/>
</dbReference>
<evidence type="ECO:0000313" key="2">
    <source>
        <dbReference type="EMBL" id="GFH27789.1"/>
    </source>
</evidence>
<dbReference type="PANTHER" id="PTHR48421">
    <property type="entry name" value="MYCBP-ASSOCIATED PROTEIN"/>
    <property type="match status" value="1"/>
</dbReference>
<evidence type="ECO:0000313" key="3">
    <source>
        <dbReference type="Proteomes" id="UP000485058"/>
    </source>
</evidence>
<dbReference type="EMBL" id="BLLF01003619">
    <property type="protein sequence ID" value="GFH27789.1"/>
    <property type="molecule type" value="Genomic_DNA"/>
</dbReference>
<dbReference type="Pfam" id="PF14646">
    <property type="entry name" value="MYCBPAP"/>
    <property type="match status" value="1"/>
</dbReference>
<comment type="caution">
    <text evidence="2">The sequence shown here is derived from an EMBL/GenBank/DDBJ whole genome shotgun (WGS) entry which is preliminary data.</text>
</comment>
<feature type="region of interest" description="Disordered" evidence="1">
    <location>
        <begin position="272"/>
        <end position="297"/>
    </location>
</feature>
<reference evidence="2 3" key="1">
    <citation type="submission" date="2020-02" db="EMBL/GenBank/DDBJ databases">
        <title>Draft genome sequence of Haematococcus lacustris strain NIES-144.</title>
        <authorList>
            <person name="Morimoto D."/>
            <person name="Nakagawa S."/>
            <person name="Yoshida T."/>
            <person name="Sawayama S."/>
        </authorList>
    </citation>
    <scope>NUCLEOTIDE SEQUENCE [LARGE SCALE GENOMIC DNA]</scope>
    <source>
        <strain evidence="2 3">NIES-144</strain>
    </source>
</reference>
<dbReference type="InterPro" id="IPR013783">
    <property type="entry name" value="Ig-like_fold"/>
</dbReference>
<dbReference type="InterPro" id="IPR032707">
    <property type="entry name" value="MYCBPAP"/>
</dbReference>
<organism evidence="2 3">
    <name type="scientific">Haematococcus lacustris</name>
    <name type="common">Green alga</name>
    <name type="synonym">Haematococcus pluvialis</name>
    <dbReference type="NCBI Taxonomy" id="44745"/>
    <lineage>
        <taxon>Eukaryota</taxon>
        <taxon>Viridiplantae</taxon>
        <taxon>Chlorophyta</taxon>
        <taxon>core chlorophytes</taxon>
        <taxon>Chlorophyceae</taxon>
        <taxon>CS clade</taxon>
        <taxon>Chlamydomonadales</taxon>
        <taxon>Haematococcaceae</taxon>
        <taxon>Haematococcus</taxon>
    </lineage>
</organism>
<gene>
    <name evidence="2" type="ORF">HaLaN_26169</name>
</gene>
<evidence type="ECO:0000256" key="1">
    <source>
        <dbReference type="SAM" id="MobiDB-lite"/>
    </source>
</evidence>
<keyword evidence="3" id="KW-1185">Reference proteome</keyword>
<dbReference type="PANTHER" id="PTHR48421:SF1">
    <property type="entry name" value="MYCBP-ASSOCIATED PROTEIN"/>
    <property type="match status" value="1"/>
</dbReference>
<dbReference type="AlphaFoldDB" id="A0A6A0A5K7"/>
<accession>A0A6A0A5K7</accession>
<dbReference type="Proteomes" id="UP000485058">
    <property type="component" value="Unassembled WGS sequence"/>
</dbReference>
<name>A0A6A0A5K7_HAELA</name>
<sequence>MELLNTLHMAKPVEDKLSGSDAWHMSLRGAWERLVPVGAAGSGLYSTIRERPPLAAVAGARGMGQQPGGRDMALQVGRPLDPLFPGGPTTSQVLTQHSLTGLGEATLGRSLTRRGRDWTASEVLRQRLEQYADTIHRQQPHPPDLAGLAVRGESYLLRIARLLAPPISLAEVEQHLAATDPTAYQAYRDVQAAAAAAQEAADQAEATTAEQVAAGAAAAPSQPVVLPGVHLEVSTQHLLLHCQVNNTHTASFTLTNKGTVAVAYKWQRAAEEPPPFGRPLAEASSAGPPSPLPQPQSCLHALHTEGTLLPGASCTFDVLFAPQHPGCFTEAWSLATTPALSNRRQPLALPQPAPDFVLDASHAEQAVVFERENSSEWPPLYYQPAGFTALEALYKKSRAGLAAALEPVPVPELKGKKAAAPGGSAKGKPGQELAAPAPMTWPEAWSGRVADIAQLAREVADQGQALAAQPEEGAAPMAAAAAQTAKQVHDALSQLLASQVLRVPLHEKVVLRHAMRGALLRLADAVDAKLSAVHADYASRQAEAAAAAADGSASGAGTPAPVGPQWLADKCRVGTKVQVKQLSSLLWEEVAREKAAIGEWLWEHIQALDGQVAATLVGGAAASAAPGAELEQLYWSKHVLLREWSRLNIPWQPDSSLAH</sequence>
<protein>
    <submittedName>
        <fullName evidence="2">Uncharacterized protein</fullName>
    </submittedName>
</protein>
<feature type="non-terminal residue" evidence="2">
    <location>
        <position position="1"/>
    </location>
</feature>
<proteinExistence type="predicted"/>